<protein>
    <submittedName>
        <fullName evidence="1">Uncharacterized protein</fullName>
    </submittedName>
</protein>
<name>A0A438H095_VITVI</name>
<sequence length="548" mass="61715">MIQWYWSRENSYLYPKSTVVVEISDNWDSAEAIAALPVPLVAFLLAPPSFPFHLVASWLRVGCNGGPLFEASLKPLLLQPPLLHYWLSSPPDTQLLYEHGHMPVPLWEMGLSCNTSLLILSSLSFQTIKKIAPLVAGVHKLGLHHFHQSKVVCNCIPNLLCRWKPNEVANKDGSIEPISHPFTSCILSPPPTEGRVEGVIRAIQFDANRGQLLSRWLEWTSELYSKLLSSLPLVQTVQMAILKIHPECSPERTAHANNSHPHTDACQGCCPRVQRLASRSYYSWWGHGTGEKIPQIGTRVIQDLRKFPAEISGVILSLTSLKLFSMWDDSGKTNGLRGHEETLLEELEALNNISERRIWNLFLVECGDLISLELSSSFLERTIQLERLDISRCDGLKDVKINVESKSLPSVGNTRKSYPKVTSQRFARGKLVHFHGWKSLALPSVGPGTISQEKMVSARFRRHPRRTVKSLRSKRLYSQGCEVGFHLEVSQLPFRRICRVTSGGNTPYCSKRLRNHFATNGDFATLWKMLPSAWSDWLAMAATSSFQL</sequence>
<proteinExistence type="predicted"/>
<gene>
    <name evidence="1" type="ORF">CK203_043018</name>
</gene>
<accession>A0A438H095</accession>
<dbReference type="AlphaFoldDB" id="A0A438H095"/>
<reference evidence="1 2" key="1">
    <citation type="journal article" date="2018" name="PLoS Genet.">
        <title>Population sequencing reveals clonal diversity and ancestral inbreeding in the grapevine cultivar Chardonnay.</title>
        <authorList>
            <person name="Roach M.J."/>
            <person name="Johnson D.L."/>
            <person name="Bohlmann J."/>
            <person name="van Vuuren H.J."/>
            <person name="Jones S.J."/>
            <person name="Pretorius I.S."/>
            <person name="Schmidt S.A."/>
            <person name="Borneman A.R."/>
        </authorList>
    </citation>
    <scope>NUCLEOTIDE SEQUENCE [LARGE SCALE GENOMIC DNA]</scope>
    <source>
        <strain evidence="2">cv. Chardonnay</strain>
        <tissue evidence="1">Leaf</tissue>
    </source>
</reference>
<comment type="caution">
    <text evidence="1">The sequence shown here is derived from an EMBL/GenBank/DDBJ whole genome shotgun (WGS) entry which is preliminary data.</text>
</comment>
<evidence type="ECO:0000313" key="1">
    <source>
        <dbReference type="EMBL" id="RVW77641.1"/>
    </source>
</evidence>
<evidence type="ECO:0000313" key="2">
    <source>
        <dbReference type="Proteomes" id="UP000288805"/>
    </source>
</evidence>
<dbReference type="EMBL" id="QGNW01000310">
    <property type="protein sequence ID" value="RVW77641.1"/>
    <property type="molecule type" value="Genomic_DNA"/>
</dbReference>
<dbReference type="Proteomes" id="UP000288805">
    <property type="component" value="Unassembled WGS sequence"/>
</dbReference>
<organism evidence="1 2">
    <name type="scientific">Vitis vinifera</name>
    <name type="common">Grape</name>
    <dbReference type="NCBI Taxonomy" id="29760"/>
    <lineage>
        <taxon>Eukaryota</taxon>
        <taxon>Viridiplantae</taxon>
        <taxon>Streptophyta</taxon>
        <taxon>Embryophyta</taxon>
        <taxon>Tracheophyta</taxon>
        <taxon>Spermatophyta</taxon>
        <taxon>Magnoliopsida</taxon>
        <taxon>eudicotyledons</taxon>
        <taxon>Gunneridae</taxon>
        <taxon>Pentapetalae</taxon>
        <taxon>rosids</taxon>
        <taxon>Vitales</taxon>
        <taxon>Vitaceae</taxon>
        <taxon>Viteae</taxon>
        <taxon>Vitis</taxon>
    </lineage>
</organism>